<proteinExistence type="predicted"/>
<accession>E0QPZ6</accession>
<name>E0QPZ6_9ACTO</name>
<dbReference type="HOGENOM" id="CLU_2667078_0_0_11"/>
<reference evidence="1" key="1">
    <citation type="submission" date="2010-08" db="EMBL/GenBank/DDBJ databases">
        <authorList>
            <person name="Muzny D."/>
            <person name="Qin X."/>
            <person name="Deng J."/>
            <person name="Jiang H."/>
            <person name="Liu Y."/>
            <person name="Qu J."/>
            <person name="Song X.-Z."/>
            <person name="Zhang L."/>
            <person name="Thornton R."/>
            <person name="Coyle M."/>
            <person name="Francisco L."/>
            <person name="Jackson L."/>
            <person name="Javaid M."/>
            <person name="Korchina V."/>
            <person name="Kovar C."/>
            <person name="Mata R."/>
            <person name="Mathew T."/>
            <person name="Ngo R."/>
            <person name="Nguyen L."/>
            <person name="Nguyen N."/>
            <person name="Okwuonu G."/>
            <person name="Ongeri F."/>
            <person name="Pham C."/>
            <person name="Simmons D."/>
            <person name="Wilczek-Boney K."/>
            <person name="Hale W."/>
            <person name="Jakkamsetti A."/>
            <person name="Pham P."/>
            <person name="Ruth R."/>
            <person name="San Lucas F."/>
            <person name="Warren J."/>
            <person name="Zhang J."/>
            <person name="Zhao Z."/>
            <person name="Zhou C."/>
            <person name="Zhu D."/>
            <person name="Lee S."/>
            <person name="Bess C."/>
            <person name="Blankenburg K."/>
            <person name="Forbes L."/>
            <person name="Fu Q."/>
            <person name="Gubbala S."/>
            <person name="Hirani K."/>
            <person name="Jayaseelan J.C."/>
            <person name="Lara F."/>
            <person name="Munidasa M."/>
            <person name="Palculict T."/>
            <person name="Patil S."/>
            <person name="Pu L.-L."/>
            <person name="Saada N."/>
            <person name="Tang L."/>
            <person name="Weissenberger G."/>
            <person name="Zhu Y."/>
            <person name="Hemphill L."/>
            <person name="Shang Y."/>
            <person name="Youmans B."/>
            <person name="Ayvaz T."/>
            <person name="Ross M."/>
            <person name="Santibanez J."/>
            <person name="Aqrawi P."/>
            <person name="Gross S."/>
            <person name="Joshi V."/>
            <person name="Fowler G."/>
            <person name="Nazareth L."/>
            <person name="Reid J."/>
            <person name="Worley K."/>
            <person name="Petrosino J."/>
            <person name="Highlander S."/>
            <person name="Gibbs R."/>
        </authorList>
    </citation>
    <scope>NUCLEOTIDE SEQUENCE [LARGE SCALE GENOMIC DNA]</scope>
    <source>
        <strain evidence="1">ATCC 35239</strain>
    </source>
</reference>
<gene>
    <name evidence="1" type="ORF">HMPREF0580_0923</name>
</gene>
<dbReference type="RefSeq" id="WP_004014540.1">
    <property type="nucleotide sequence ID" value="NZ_GL405260.1"/>
</dbReference>
<sequence length="75" mass="8098">MTSFTLATKADSITFSTPSIEGTILRRNKPDATGKHPWKAEVTEGATGVKPETITGWYTQVYEPAATTSPKPTNN</sequence>
<comment type="caution">
    <text evidence="1">The sequence shown here is derived from an EMBL/GenBank/DDBJ whole genome shotgun (WGS) entry which is preliminary data.</text>
</comment>
<evidence type="ECO:0000313" key="1">
    <source>
        <dbReference type="EMBL" id="EFM46376.1"/>
    </source>
</evidence>
<dbReference type="STRING" id="871571.HMPREF0580_0923"/>
<organism evidence="1 2">
    <name type="scientific">Mobiluncus mulieris ATCC 35239</name>
    <dbReference type="NCBI Taxonomy" id="871571"/>
    <lineage>
        <taxon>Bacteria</taxon>
        <taxon>Bacillati</taxon>
        <taxon>Actinomycetota</taxon>
        <taxon>Actinomycetes</taxon>
        <taxon>Actinomycetales</taxon>
        <taxon>Actinomycetaceae</taxon>
        <taxon>Mobiluncus</taxon>
    </lineage>
</organism>
<keyword evidence="2" id="KW-1185">Reference proteome</keyword>
<dbReference type="EMBL" id="AEET01000024">
    <property type="protein sequence ID" value="EFM46376.1"/>
    <property type="molecule type" value="Genomic_DNA"/>
</dbReference>
<protein>
    <submittedName>
        <fullName evidence="1">Uncharacterized protein</fullName>
    </submittedName>
</protein>
<dbReference type="AlphaFoldDB" id="E0QPZ6"/>
<evidence type="ECO:0000313" key="2">
    <source>
        <dbReference type="Proteomes" id="UP000003045"/>
    </source>
</evidence>
<dbReference type="Proteomes" id="UP000003045">
    <property type="component" value="Unassembled WGS sequence"/>
</dbReference>